<dbReference type="SMART" id="SM00155">
    <property type="entry name" value="PLDc"/>
    <property type="match status" value="1"/>
</dbReference>
<dbReference type="PROSITE" id="PS50035">
    <property type="entry name" value="PLD"/>
    <property type="match status" value="1"/>
</dbReference>
<dbReference type="EMBL" id="JACGWT010000001">
    <property type="protein sequence ID" value="MBA8792928.1"/>
    <property type="molecule type" value="Genomic_DNA"/>
</dbReference>
<dbReference type="GO" id="GO:0030572">
    <property type="term" value="F:phosphatidyltransferase activity"/>
    <property type="evidence" value="ECO:0007669"/>
    <property type="project" value="UniProtKB-ARBA"/>
</dbReference>
<sequence>MASSSEPSASGAIVELGRCLTGTEARNLADGLVAGESLTGSLKTVDPSRRATIRSLIAQAGLPDLGAVAAVCRAIEGARSRSTRIDPLWTMPGQLAQTGPLTSSIPQLVNNARTSIVCSTYNFQQTSGLWAALREAAQRDAMRVRVYLDTQAADPKSGWTPPSPAQVAEHLAPARVFRTRSLNGKLVRNHAKYLVVDHRFVLVTSANFSKSAEYANVEFGVRIDSPNLAESVERDILAAEPVLYERVFPDA</sequence>
<dbReference type="Gene3D" id="3.30.870.10">
    <property type="entry name" value="Endonuclease Chain A"/>
    <property type="match status" value="1"/>
</dbReference>
<dbReference type="AlphaFoldDB" id="A0A7W3P4H8"/>
<dbReference type="Pfam" id="PF13091">
    <property type="entry name" value="PLDc_2"/>
    <property type="match status" value="1"/>
</dbReference>
<dbReference type="SUPFAM" id="SSF56024">
    <property type="entry name" value="Phospholipase D/nuclease"/>
    <property type="match status" value="1"/>
</dbReference>
<name>A0A7W3P4H8_9ACTN</name>
<feature type="domain" description="PLD phosphodiesterase" evidence="1">
    <location>
        <begin position="185"/>
        <end position="212"/>
    </location>
</feature>
<dbReference type="RefSeq" id="WP_182558505.1">
    <property type="nucleotide sequence ID" value="NZ_JACGWT010000001.1"/>
</dbReference>
<dbReference type="NCBIfam" id="NF038319">
    <property type="entry name" value="DISARM_DrmC_I"/>
    <property type="match status" value="1"/>
</dbReference>
<organism evidence="2 3">
    <name type="scientific">Microlunatus kandeliicorticis</name>
    <dbReference type="NCBI Taxonomy" id="1759536"/>
    <lineage>
        <taxon>Bacteria</taxon>
        <taxon>Bacillati</taxon>
        <taxon>Actinomycetota</taxon>
        <taxon>Actinomycetes</taxon>
        <taxon>Propionibacteriales</taxon>
        <taxon>Propionibacteriaceae</taxon>
        <taxon>Microlunatus</taxon>
    </lineage>
</organism>
<evidence type="ECO:0000313" key="3">
    <source>
        <dbReference type="Proteomes" id="UP000523079"/>
    </source>
</evidence>
<comment type="caution">
    <text evidence="2">The sequence shown here is derived from an EMBL/GenBank/DDBJ whole genome shotgun (WGS) entry which is preliminary data.</text>
</comment>
<dbReference type="Proteomes" id="UP000523079">
    <property type="component" value="Unassembled WGS sequence"/>
</dbReference>
<reference evidence="2 3" key="1">
    <citation type="submission" date="2020-07" db="EMBL/GenBank/DDBJ databases">
        <title>Sequencing the genomes of 1000 actinobacteria strains.</title>
        <authorList>
            <person name="Klenk H.-P."/>
        </authorList>
    </citation>
    <scope>NUCLEOTIDE SEQUENCE [LARGE SCALE GENOMIC DNA]</scope>
    <source>
        <strain evidence="2 3">DSM 100723</strain>
    </source>
</reference>
<accession>A0A7W3P4H8</accession>
<gene>
    <name evidence="2" type="ORF">FHX74_000522</name>
</gene>
<evidence type="ECO:0000313" key="2">
    <source>
        <dbReference type="EMBL" id="MBA8792928.1"/>
    </source>
</evidence>
<protein>
    <recommendedName>
        <fullName evidence="1">PLD phosphodiesterase domain-containing protein</fullName>
    </recommendedName>
</protein>
<keyword evidence="3" id="KW-1185">Reference proteome</keyword>
<dbReference type="PANTHER" id="PTHR21248">
    <property type="entry name" value="CARDIOLIPIN SYNTHASE"/>
    <property type="match status" value="1"/>
</dbReference>
<dbReference type="InterPro" id="IPR025202">
    <property type="entry name" value="PLD-like_dom"/>
</dbReference>
<proteinExistence type="predicted"/>
<evidence type="ECO:0000259" key="1">
    <source>
        <dbReference type="PROSITE" id="PS50035"/>
    </source>
</evidence>
<dbReference type="InterPro" id="IPR047955">
    <property type="entry name" value="DrmC-like"/>
</dbReference>
<dbReference type="GO" id="GO:0032049">
    <property type="term" value="P:cardiolipin biosynthetic process"/>
    <property type="evidence" value="ECO:0007669"/>
    <property type="project" value="UniProtKB-ARBA"/>
</dbReference>
<dbReference type="PANTHER" id="PTHR21248:SF22">
    <property type="entry name" value="PHOSPHOLIPASE D"/>
    <property type="match status" value="1"/>
</dbReference>
<dbReference type="InterPro" id="IPR001736">
    <property type="entry name" value="PLipase_D/transphosphatidylase"/>
</dbReference>